<evidence type="ECO:0000259" key="1">
    <source>
        <dbReference type="PROSITE" id="PS50801"/>
    </source>
</evidence>
<accession>A0A383E9B4</accession>
<dbReference type="EMBL" id="UINC01223999">
    <property type="protein sequence ID" value="SVE53427.1"/>
    <property type="molecule type" value="Genomic_DNA"/>
</dbReference>
<feature type="domain" description="STAS" evidence="1">
    <location>
        <begin position="2"/>
        <end position="92"/>
    </location>
</feature>
<evidence type="ECO:0000313" key="2">
    <source>
        <dbReference type="EMBL" id="SVE53427.1"/>
    </source>
</evidence>
<sequence>MSQVLYAEKAGYHVLKFVSDVRLSLGPAISGFLSRLRELEDCRGMVVDLSETEAIDSTALGLIAKLGICCRETFAHTLSIVSPRQDITRLLQSMAMQEVSLITSEPLTARARLAELPREVASEEVLLKQVLEAHKVLMGLNEDNETKFKDLIESLQKEQNGKASPVAKTG</sequence>
<reference evidence="2" key="1">
    <citation type="submission" date="2018-05" db="EMBL/GenBank/DDBJ databases">
        <authorList>
            <person name="Lanie J.A."/>
            <person name="Ng W.-L."/>
            <person name="Kazmierczak K.M."/>
            <person name="Andrzejewski T.M."/>
            <person name="Davidsen T.M."/>
            <person name="Wayne K.J."/>
            <person name="Tettelin H."/>
            <person name="Glass J.I."/>
            <person name="Rusch D."/>
            <person name="Podicherti R."/>
            <person name="Tsui H.-C.T."/>
            <person name="Winkler M.E."/>
        </authorList>
    </citation>
    <scope>NUCLEOTIDE SEQUENCE</scope>
</reference>
<name>A0A383E9B4_9ZZZZ</name>
<dbReference type="InterPro" id="IPR036513">
    <property type="entry name" value="STAS_dom_sf"/>
</dbReference>
<dbReference type="InterPro" id="IPR002645">
    <property type="entry name" value="STAS_dom"/>
</dbReference>
<dbReference type="AlphaFoldDB" id="A0A383E9B4"/>
<dbReference type="SUPFAM" id="SSF52091">
    <property type="entry name" value="SpoIIaa-like"/>
    <property type="match status" value="1"/>
</dbReference>
<dbReference type="Gene3D" id="3.30.750.24">
    <property type="entry name" value="STAS domain"/>
    <property type="match status" value="1"/>
</dbReference>
<protein>
    <recommendedName>
        <fullName evidence="1">STAS domain-containing protein</fullName>
    </recommendedName>
</protein>
<proteinExistence type="predicted"/>
<dbReference type="PIRSF" id="PIRSF029548">
    <property type="entry name" value="UCP029548"/>
    <property type="match status" value="1"/>
</dbReference>
<gene>
    <name evidence="2" type="ORF">METZ01_LOCUS506281</name>
</gene>
<organism evidence="2">
    <name type="scientific">marine metagenome</name>
    <dbReference type="NCBI Taxonomy" id="408172"/>
    <lineage>
        <taxon>unclassified sequences</taxon>
        <taxon>metagenomes</taxon>
        <taxon>ecological metagenomes</taxon>
    </lineage>
</organism>
<dbReference type="PROSITE" id="PS50801">
    <property type="entry name" value="STAS"/>
    <property type="match status" value="1"/>
</dbReference>
<dbReference type="InterPro" id="IPR014557">
    <property type="entry name" value="UCP029548_STAS-type"/>
</dbReference>